<evidence type="ECO:0000313" key="6">
    <source>
        <dbReference type="Proteomes" id="UP000284267"/>
    </source>
</evidence>
<name>A0A414W5B6_9FIRM</name>
<dbReference type="AlphaFoldDB" id="A0A414W5B6"/>
<evidence type="ECO:0000313" key="2">
    <source>
        <dbReference type="EMBL" id="RHH21044.1"/>
    </source>
</evidence>
<dbReference type="Proteomes" id="UP000284220">
    <property type="component" value="Unassembled WGS sequence"/>
</dbReference>
<evidence type="ECO:0000313" key="3">
    <source>
        <dbReference type="EMBL" id="RHK98016.1"/>
    </source>
</evidence>
<sequence>MTNEIDFSEWNPDRLETDGEDLMRTIYAYFCNNGYPHKLQDAIDTVIQILATEDNTHLEIESLIMELAGAADLWGFQQGFKAAIEMLSGNTFRKIFKEDNE</sequence>
<accession>A0A414W5B6</accession>
<evidence type="ECO:0000313" key="5">
    <source>
        <dbReference type="Proteomes" id="UP000284220"/>
    </source>
</evidence>
<reference evidence="4 5" key="1">
    <citation type="submission" date="2018-08" db="EMBL/GenBank/DDBJ databases">
        <title>A genome reference for cultivated species of the human gut microbiota.</title>
        <authorList>
            <person name="Zou Y."/>
            <person name="Xue W."/>
            <person name="Luo G."/>
        </authorList>
    </citation>
    <scope>NUCLEOTIDE SEQUENCE [LARGE SCALE GENOMIC DNA]</scope>
    <source>
        <strain evidence="3 6">AF39-4</strain>
        <strain evidence="2 4">AM18-2AC</strain>
        <strain evidence="1 5">AM22-9LB</strain>
    </source>
</reference>
<comment type="caution">
    <text evidence="2">The sequence shown here is derived from an EMBL/GenBank/DDBJ whole genome shotgun (WGS) entry which is preliminary data.</text>
</comment>
<dbReference type="EMBL" id="QRJH01000001">
    <property type="protein sequence ID" value="RHH21044.1"/>
    <property type="molecule type" value="Genomic_DNA"/>
</dbReference>
<evidence type="ECO:0000313" key="4">
    <source>
        <dbReference type="Proteomes" id="UP000284024"/>
    </source>
</evidence>
<dbReference type="RefSeq" id="WP_118197174.1">
    <property type="nucleotide sequence ID" value="NZ_CABJDZ010000001.1"/>
</dbReference>
<dbReference type="EMBL" id="QROE01000001">
    <property type="protein sequence ID" value="RHK98016.1"/>
    <property type="molecule type" value="Genomic_DNA"/>
</dbReference>
<dbReference type="Proteomes" id="UP000284024">
    <property type="component" value="Unassembled WGS sequence"/>
</dbReference>
<protein>
    <submittedName>
        <fullName evidence="2">Uncharacterized protein</fullName>
    </submittedName>
</protein>
<organism evidence="2 4">
    <name type="scientific">Blautia obeum</name>
    <dbReference type="NCBI Taxonomy" id="40520"/>
    <lineage>
        <taxon>Bacteria</taxon>
        <taxon>Bacillati</taxon>
        <taxon>Bacillota</taxon>
        <taxon>Clostridia</taxon>
        <taxon>Lachnospirales</taxon>
        <taxon>Lachnospiraceae</taxon>
        <taxon>Blautia</taxon>
    </lineage>
</organism>
<gene>
    <name evidence="3" type="ORF">DW040_01555</name>
    <name evidence="2" type="ORF">DW222_00995</name>
    <name evidence="1" type="ORF">DW272_00755</name>
</gene>
<dbReference type="Proteomes" id="UP000284267">
    <property type="component" value="Unassembled WGS sequence"/>
</dbReference>
<evidence type="ECO:0000313" key="1">
    <source>
        <dbReference type="EMBL" id="RHG19766.1"/>
    </source>
</evidence>
<proteinExistence type="predicted"/>
<dbReference type="EMBL" id="QRHZ01000001">
    <property type="protein sequence ID" value="RHG19766.1"/>
    <property type="molecule type" value="Genomic_DNA"/>
</dbReference>